<accession>A0A183PRZ5</accession>
<evidence type="ECO:0000256" key="1">
    <source>
        <dbReference type="ARBA" id="ARBA00012513"/>
    </source>
</evidence>
<name>A0A183PRZ5_9TREM</name>
<keyword evidence="2" id="KW-0723">Serine/threonine-protein kinase</keyword>
<reference evidence="6 7" key="1">
    <citation type="submission" date="2018-11" db="EMBL/GenBank/DDBJ databases">
        <authorList>
            <consortium name="Pathogen Informatics"/>
        </authorList>
    </citation>
    <scope>NUCLEOTIDE SEQUENCE [LARGE SCALE GENOMIC DNA]</scope>
    <source>
        <strain>Denwood</strain>
        <strain evidence="7">Zambia</strain>
    </source>
</reference>
<evidence type="ECO:0000313" key="7">
    <source>
        <dbReference type="Proteomes" id="UP000269396"/>
    </source>
</evidence>
<dbReference type="PROSITE" id="PS50006">
    <property type="entry name" value="FHA_DOMAIN"/>
    <property type="match status" value="1"/>
</dbReference>
<sequence length="245" mass="27208">MADLPPTQDIDETHDYISQKIDSSIVWGRLLPLDSRFPSIGLESTSNNPLVFIHDLSSNGTFVNGSKIGRGKKQPLNNNDEISVSLKNLKCFIFSESSSARALYPAEVTDKYTVSKHIGRGAYGEVKLIFDKEYCEKYAMKIVQKKHFSLASKFGKHSTSSIASEVDILTRLNHPENILLTSKANRCLIKVTDFGVSKLVDEGTMLRTFCGTPDYLAPEVLKTAGCGTYTCVIDVWSLGVILYIW</sequence>
<dbReference type="InterPro" id="IPR000719">
    <property type="entry name" value="Prot_kinase_dom"/>
</dbReference>
<dbReference type="PANTHER" id="PTHR44167:SF24">
    <property type="entry name" value="SERINE_THREONINE-PROTEIN KINASE CHK2"/>
    <property type="match status" value="1"/>
</dbReference>
<comment type="catalytic activity">
    <reaction evidence="5">
        <text>L-seryl-[protein] + ATP = O-phospho-L-seryl-[protein] + ADP + H(+)</text>
        <dbReference type="Rhea" id="RHEA:17989"/>
        <dbReference type="Rhea" id="RHEA-COMP:9863"/>
        <dbReference type="Rhea" id="RHEA-COMP:11604"/>
        <dbReference type="ChEBI" id="CHEBI:15378"/>
        <dbReference type="ChEBI" id="CHEBI:29999"/>
        <dbReference type="ChEBI" id="CHEBI:30616"/>
        <dbReference type="ChEBI" id="CHEBI:83421"/>
        <dbReference type="ChEBI" id="CHEBI:456216"/>
        <dbReference type="EC" id="2.7.11.1"/>
    </reaction>
</comment>
<dbReference type="GO" id="GO:0005634">
    <property type="term" value="C:nucleus"/>
    <property type="evidence" value="ECO:0007669"/>
    <property type="project" value="TreeGrafter"/>
</dbReference>
<evidence type="ECO:0000256" key="4">
    <source>
        <dbReference type="ARBA" id="ARBA00047899"/>
    </source>
</evidence>
<dbReference type="STRING" id="31246.A0A183PRZ5"/>
<dbReference type="PANTHER" id="PTHR44167">
    <property type="entry name" value="OVARIAN-SPECIFIC SERINE/THREONINE-PROTEIN KINASE LOK-RELATED"/>
    <property type="match status" value="1"/>
</dbReference>
<protein>
    <recommendedName>
        <fullName evidence="1">non-specific serine/threonine protein kinase</fullName>
        <ecNumber evidence="1">2.7.11.1</ecNumber>
    </recommendedName>
</protein>
<dbReference type="InterPro" id="IPR008984">
    <property type="entry name" value="SMAD_FHA_dom_sf"/>
</dbReference>
<dbReference type="GO" id="GO:0044773">
    <property type="term" value="P:mitotic DNA damage checkpoint signaling"/>
    <property type="evidence" value="ECO:0007669"/>
    <property type="project" value="TreeGrafter"/>
</dbReference>
<dbReference type="SMART" id="SM00220">
    <property type="entry name" value="S_TKc"/>
    <property type="match status" value="1"/>
</dbReference>
<dbReference type="Pfam" id="PF00069">
    <property type="entry name" value="Pkinase"/>
    <property type="match status" value="1"/>
</dbReference>
<dbReference type="GO" id="GO:0005524">
    <property type="term" value="F:ATP binding"/>
    <property type="evidence" value="ECO:0007669"/>
    <property type="project" value="UniProtKB-UniRule"/>
</dbReference>
<evidence type="ECO:0000256" key="3">
    <source>
        <dbReference type="ARBA" id="ARBA00022777"/>
    </source>
</evidence>
<keyword evidence="3" id="KW-0418">Kinase</keyword>
<comment type="catalytic activity">
    <reaction evidence="4">
        <text>L-threonyl-[protein] + ATP = O-phospho-L-threonyl-[protein] + ADP + H(+)</text>
        <dbReference type="Rhea" id="RHEA:46608"/>
        <dbReference type="Rhea" id="RHEA-COMP:11060"/>
        <dbReference type="Rhea" id="RHEA-COMP:11605"/>
        <dbReference type="ChEBI" id="CHEBI:15378"/>
        <dbReference type="ChEBI" id="CHEBI:30013"/>
        <dbReference type="ChEBI" id="CHEBI:30616"/>
        <dbReference type="ChEBI" id="CHEBI:61977"/>
        <dbReference type="ChEBI" id="CHEBI:456216"/>
        <dbReference type="EC" id="2.7.11.1"/>
    </reaction>
</comment>
<dbReference type="SUPFAM" id="SSF49879">
    <property type="entry name" value="SMAD/FHA domain"/>
    <property type="match status" value="1"/>
</dbReference>
<evidence type="ECO:0000313" key="6">
    <source>
        <dbReference type="EMBL" id="VDP73269.1"/>
    </source>
</evidence>
<keyword evidence="3" id="KW-0808">Transferase</keyword>
<dbReference type="PROSITE" id="PS00107">
    <property type="entry name" value="PROTEIN_KINASE_ATP"/>
    <property type="match status" value="1"/>
</dbReference>
<dbReference type="InterPro" id="IPR000253">
    <property type="entry name" value="FHA_dom"/>
</dbReference>
<dbReference type="EMBL" id="UZAL01038252">
    <property type="protein sequence ID" value="VDP73269.1"/>
    <property type="molecule type" value="Genomic_DNA"/>
</dbReference>
<dbReference type="Gene3D" id="3.30.200.20">
    <property type="entry name" value="Phosphorylase Kinase, domain 1"/>
    <property type="match status" value="1"/>
</dbReference>
<gene>
    <name evidence="6" type="ORF">SMTD_LOCUS17132</name>
</gene>
<dbReference type="Gene3D" id="1.10.510.10">
    <property type="entry name" value="Transferase(Phosphotransferase) domain 1"/>
    <property type="match status" value="1"/>
</dbReference>
<organism evidence="6 7">
    <name type="scientific">Schistosoma mattheei</name>
    <dbReference type="NCBI Taxonomy" id="31246"/>
    <lineage>
        <taxon>Eukaryota</taxon>
        <taxon>Metazoa</taxon>
        <taxon>Spiralia</taxon>
        <taxon>Lophotrochozoa</taxon>
        <taxon>Platyhelminthes</taxon>
        <taxon>Trematoda</taxon>
        <taxon>Digenea</taxon>
        <taxon>Strigeidida</taxon>
        <taxon>Schistosomatoidea</taxon>
        <taxon>Schistosomatidae</taxon>
        <taxon>Schistosoma</taxon>
    </lineage>
</organism>
<evidence type="ECO:0000256" key="2">
    <source>
        <dbReference type="ARBA" id="ARBA00022527"/>
    </source>
</evidence>
<dbReference type="EC" id="2.7.11.1" evidence="1"/>
<proteinExistence type="predicted"/>
<dbReference type="InterPro" id="IPR011009">
    <property type="entry name" value="Kinase-like_dom_sf"/>
</dbReference>
<dbReference type="Gene3D" id="2.60.200.20">
    <property type="match status" value="1"/>
</dbReference>
<dbReference type="GO" id="GO:0004674">
    <property type="term" value="F:protein serine/threonine kinase activity"/>
    <property type="evidence" value="ECO:0007669"/>
    <property type="project" value="UniProtKB-KW"/>
</dbReference>
<dbReference type="SUPFAM" id="SSF56112">
    <property type="entry name" value="Protein kinase-like (PK-like)"/>
    <property type="match status" value="1"/>
</dbReference>
<dbReference type="InterPro" id="IPR017441">
    <property type="entry name" value="Protein_kinase_ATP_BS"/>
</dbReference>
<keyword evidence="7" id="KW-1185">Reference proteome</keyword>
<evidence type="ECO:0000256" key="5">
    <source>
        <dbReference type="ARBA" id="ARBA00048679"/>
    </source>
</evidence>
<dbReference type="Proteomes" id="UP000269396">
    <property type="component" value="Unassembled WGS sequence"/>
</dbReference>
<dbReference type="PROSITE" id="PS50011">
    <property type="entry name" value="PROTEIN_KINASE_DOM"/>
    <property type="match status" value="1"/>
</dbReference>
<dbReference type="Pfam" id="PF00498">
    <property type="entry name" value="FHA"/>
    <property type="match status" value="1"/>
</dbReference>
<dbReference type="GO" id="GO:0005737">
    <property type="term" value="C:cytoplasm"/>
    <property type="evidence" value="ECO:0007669"/>
    <property type="project" value="TreeGrafter"/>
</dbReference>
<dbReference type="AlphaFoldDB" id="A0A183PRZ5"/>